<gene>
    <name evidence="5" type="ordered locus">Acid_7906</name>
</gene>
<organism evidence="5">
    <name type="scientific">Solibacter usitatus (strain Ellin6076)</name>
    <dbReference type="NCBI Taxonomy" id="234267"/>
    <lineage>
        <taxon>Bacteria</taxon>
        <taxon>Pseudomonadati</taxon>
        <taxon>Acidobacteriota</taxon>
        <taxon>Terriglobia</taxon>
        <taxon>Bryobacterales</taxon>
        <taxon>Solibacteraceae</taxon>
        <taxon>Candidatus Solibacter</taxon>
    </lineage>
</organism>
<accession>Q01NH0</accession>
<dbReference type="CDD" id="cd04496">
    <property type="entry name" value="SSB_OBF"/>
    <property type="match status" value="1"/>
</dbReference>
<dbReference type="InterPro" id="IPR012340">
    <property type="entry name" value="NA-bd_OB-fold"/>
</dbReference>
<dbReference type="HAMAP" id="MF_00984">
    <property type="entry name" value="SSB"/>
    <property type="match status" value="1"/>
</dbReference>
<dbReference type="PANTHER" id="PTHR10302">
    <property type="entry name" value="SINGLE-STRANDED DNA-BINDING PROTEIN"/>
    <property type="match status" value="1"/>
</dbReference>
<evidence type="ECO:0000256" key="1">
    <source>
        <dbReference type="ARBA" id="ARBA00023125"/>
    </source>
</evidence>
<dbReference type="InterPro" id="IPR000424">
    <property type="entry name" value="Primosome_PriB/ssb"/>
</dbReference>
<dbReference type="NCBIfam" id="TIGR00621">
    <property type="entry name" value="ssb"/>
    <property type="match status" value="1"/>
</dbReference>
<protein>
    <recommendedName>
        <fullName evidence="2 3">Single-stranded DNA-binding protein</fullName>
        <shortName evidence="2">SSB</shortName>
    </recommendedName>
</protein>
<dbReference type="Pfam" id="PF00436">
    <property type="entry name" value="SSB"/>
    <property type="match status" value="1"/>
</dbReference>
<comment type="caution">
    <text evidence="2">Lacks conserved residue(s) required for the propagation of feature annotation.</text>
</comment>
<reference evidence="5" key="1">
    <citation type="submission" date="2006-10" db="EMBL/GenBank/DDBJ databases">
        <title>Complete sequence of Solibacter usitatus Ellin6076.</title>
        <authorList>
            <consortium name="US DOE Joint Genome Institute"/>
            <person name="Copeland A."/>
            <person name="Lucas S."/>
            <person name="Lapidus A."/>
            <person name="Barry K."/>
            <person name="Detter J.C."/>
            <person name="Glavina del Rio T."/>
            <person name="Hammon N."/>
            <person name="Israni S."/>
            <person name="Dalin E."/>
            <person name="Tice H."/>
            <person name="Pitluck S."/>
            <person name="Thompson L.S."/>
            <person name="Brettin T."/>
            <person name="Bruce D."/>
            <person name="Han C."/>
            <person name="Tapia R."/>
            <person name="Gilna P."/>
            <person name="Schmutz J."/>
            <person name="Larimer F."/>
            <person name="Land M."/>
            <person name="Hauser L."/>
            <person name="Kyrpides N."/>
            <person name="Mikhailova N."/>
            <person name="Janssen P.H."/>
            <person name="Kuske C.R."/>
            <person name="Richardson P."/>
        </authorList>
    </citation>
    <scope>NUCLEOTIDE SEQUENCE</scope>
    <source>
        <strain evidence="5">Ellin6076</strain>
    </source>
</reference>
<dbReference type="OrthoDB" id="9809878at2"/>
<dbReference type="STRING" id="234267.Acid_7906"/>
<dbReference type="GO" id="GO:0009295">
    <property type="term" value="C:nucleoid"/>
    <property type="evidence" value="ECO:0007669"/>
    <property type="project" value="TreeGrafter"/>
</dbReference>
<dbReference type="EMBL" id="CP000473">
    <property type="protein sequence ID" value="ABJ88800.1"/>
    <property type="molecule type" value="Genomic_DNA"/>
</dbReference>
<dbReference type="SUPFAM" id="SSF50249">
    <property type="entry name" value="Nucleic acid-binding proteins"/>
    <property type="match status" value="1"/>
</dbReference>
<dbReference type="HOGENOM" id="CLU_078758_0_0_0"/>
<dbReference type="PIRSF" id="PIRSF002070">
    <property type="entry name" value="SSB"/>
    <property type="match status" value="1"/>
</dbReference>
<feature type="region of interest" description="Disordered" evidence="4">
    <location>
        <begin position="118"/>
        <end position="162"/>
    </location>
</feature>
<dbReference type="GO" id="GO:0006260">
    <property type="term" value="P:DNA replication"/>
    <property type="evidence" value="ECO:0007669"/>
    <property type="project" value="InterPro"/>
</dbReference>
<dbReference type="KEGG" id="sus:Acid_7906"/>
<dbReference type="PANTHER" id="PTHR10302:SF27">
    <property type="entry name" value="SINGLE-STRANDED DNA-BINDING PROTEIN"/>
    <property type="match status" value="1"/>
</dbReference>
<proteinExistence type="inferred from homology"/>
<evidence type="ECO:0000256" key="2">
    <source>
        <dbReference type="HAMAP-Rule" id="MF_00984"/>
    </source>
</evidence>
<evidence type="ECO:0000256" key="3">
    <source>
        <dbReference type="PIRNR" id="PIRNR002070"/>
    </source>
</evidence>
<dbReference type="InterPro" id="IPR011344">
    <property type="entry name" value="ssDNA-bd"/>
</dbReference>
<dbReference type="InParanoid" id="Q01NH0"/>
<dbReference type="eggNOG" id="COG0629">
    <property type="taxonomic scope" value="Bacteria"/>
</dbReference>
<name>Q01NH0_SOLUE</name>
<evidence type="ECO:0000256" key="4">
    <source>
        <dbReference type="SAM" id="MobiDB-lite"/>
    </source>
</evidence>
<sequence length="162" mass="18019">MASKSVNKVFLLGRLGKDAETKFTPSGLSISKFTLATNRSTKDQQSGEWKELTDWHNIVVWRTEHVANFLLKGKQVYVEGRLETRSYEDKEGQKKYFTEVICEAQNLVLLGGGGREGGVEGGEYSQQPVSMPRSAQRQPAPAAPAQHNDDFNQGITDDDVPF</sequence>
<keyword evidence="1 2" id="KW-0238">DNA-binding</keyword>
<dbReference type="GO" id="GO:0003697">
    <property type="term" value="F:single-stranded DNA binding"/>
    <property type="evidence" value="ECO:0007669"/>
    <property type="project" value="UniProtKB-UniRule"/>
</dbReference>
<evidence type="ECO:0000313" key="5">
    <source>
        <dbReference type="EMBL" id="ABJ88800.1"/>
    </source>
</evidence>
<feature type="compositionally biased region" description="Low complexity" evidence="4">
    <location>
        <begin position="135"/>
        <end position="146"/>
    </location>
</feature>
<dbReference type="Gene3D" id="2.40.50.140">
    <property type="entry name" value="Nucleic acid-binding proteins"/>
    <property type="match status" value="1"/>
</dbReference>
<dbReference type="AlphaFoldDB" id="Q01NH0"/>
<dbReference type="PROSITE" id="PS50935">
    <property type="entry name" value="SSB"/>
    <property type="match status" value="1"/>
</dbReference>
<comment type="subunit">
    <text evidence="2">Homotetramer.</text>
</comment>
<dbReference type="FunCoup" id="Q01NH0">
    <property type="interactions" value="454"/>
</dbReference>